<evidence type="ECO:0000313" key="6">
    <source>
        <dbReference type="Proteomes" id="UP001500166"/>
    </source>
</evidence>
<dbReference type="Gene3D" id="1.10.10.60">
    <property type="entry name" value="Homeodomain-like"/>
    <property type="match status" value="1"/>
</dbReference>
<feature type="domain" description="HTH tetR-type" evidence="4">
    <location>
        <begin position="19"/>
        <end position="79"/>
    </location>
</feature>
<dbReference type="InterPro" id="IPR009057">
    <property type="entry name" value="Homeodomain-like_sf"/>
</dbReference>
<evidence type="ECO:0000256" key="2">
    <source>
        <dbReference type="PROSITE-ProRule" id="PRU00335"/>
    </source>
</evidence>
<dbReference type="PANTHER" id="PTHR30055">
    <property type="entry name" value="HTH-TYPE TRANSCRIPTIONAL REGULATOR RUTR"/>
    <property type="match status" value="1"/>
</dbReference>
<dbReference type="SUPFAM" id="SSF46689">
    <property type="entry name" value="Homeodomain-like"/>
    <property type="match status" value="1"/>
</dbReference>
<keyword evidence="1 2" id="KW-0238">DNA-binding</keyword>
<sequence length="198" mass="21727">MVADTTTPEQGGATDPRTARTDRKILAGALKLLRESGPQKVTIEAVAVVSGVAKTSIYRRYNNSDELLEAVLEQVYSTLPPVPPTSGDWEDSMREAIEVLFEDMGKGVALTLLQDPGSTISEVLRRKIIRPRMEILRNLLQRDVELGLIRENVDLDVVIDFMLGASYAHVARFGSLGDDWPARVHATLTNLVAVESGE</sequence>
<organism evidence="5 6">
    <name type="scientific">Kocuria atrinae</name>
    <dbReference type="NCBI Taxonomy" id="592377"/>
    <lineage>
        <taxon>Bacteria</taxon>
        <taxon>Bacillati</taxon>
        <taxon>Actinomycetota</taxon>
        <taxon>Actinomycetes</taxon>
        <taxon>Micrococcales</taxon>
        <taxon>Micrococcaceae</taxon>
        <taxon>Kocuria</taxon>
    </lineage>
</organism>
<protein>
    <submittedName>
        <fullName evidence="5">TetR/AcrR family transcriptional regulator C-terminal ligand-binding domain-containing protein</fullName>
    </submittedName>
</protein>
<proteinExistence type="predicted"/>
<dbReference type="Gene3D" id="1.10.357.10">
    <property type="entry name" value="Tetracycline Repressor, domain 2"/>
    <property type="match status" value="1"/>
</dbReference>
<reference evidence="5 6" key="1">
    <citation type="journal article" date="2019" name="Int. J. Syst. Evol. Microbiol.">
        <title>The Global Catalogue of Microorganisms (GCM) 10K type strain sequencing project: providing services to taxonomists for standard genome sequencing and annotation.</title>
        <authorList>
            <consortium name="The Broad Institute Genomics Platform"/>
            <consortium name="The Broad Institute Genome Sequencing Center for Infectious Disease"/>
            <person name="Wu L."/>
            <person name="Ma J."/>
        </authorList>
    </citation>
    <scope>NUCLEOTIDE SEQUENCE [LARGE SCALE GENOMIC DNA]</scope>
    <source>
        <strain evidence="5 6">JCM 15914</strain>
    </source>
</reference>
<evidence type="ECO:0000256" key="3">
    <source>
        <dbReference type="SAM" id="MobiDB-lite"/>
    </source>
</evidence>
<evidence type="ECO:0000259" key="4">
    <source>
        <dbReference type="PROSITE" id="PS50977"/>
    </source>
</evidence>
<dbReference type="InterPro" id="IPR001647">
    <property type="entry name" value="HTH_TetR"/>
</dbReference>
<dbReference type="SUPFAM" id="SSF48498">
    <property type="entry name" value="Tetracyclin repressor-like, C-terminal domain"/>
    <property type="match status" value="1"/>
</dbReference>
<dbReference type="EMBL" id="BAAAQA010000026">
    <property type="protein sequence ID" value="GAA2121503.1"/>
    <property type="molecule type" value="Genomic_DNA"/>
</dbReference>
<dbReference type="PROSITE" id="PS50977">
    <property type="entry name" value="HTH_TETR_2"/>
    <property type="match status" value="1"/>
</dbReference>
<dbReference type="Proteomes" id="UP001500166">
    <property type="component" value="Unassembled WGS sequence"/>
</dbReference>
<comment type="caution">
    <text evidence="5">The sequence shown here is derived from an EMBL/GenBank/DDBJ whole genome shotgun (WGS) entry which is preliminary data.</text>
</comment>
<dbReference type="InterPro" id="IPR050109">
    <property type="entry name" value="HTH-type_TetR-like_transc_reg"/>
</dbReference>
<name>A0ABN2Y482_9MICC</name>
<dbReference type="PANTHER" id="PTHR30055:SF148">
    <property type="entry name" value="TETR-FAMILY TRANSCRIPTIONAL REGULATOR"/>
    <property type="match status" value="1"/>
</dbReference>
<dbReference type="Pfam" id="PF00440">
    <property type="entry name" value="TetR_N"/>
    <property type="match status" value="1"/>
</dbReference>
<dbReference type="InterPro" id="IPR036271">
    <property type="entry name" value="Tet_transcr_reg_TetR-rel_C_sf"/>
</dbReference>
<evidence type="ECO:0000256" key="1">
    <source>
        <dbReference type="ARBA" id="ARBA00023125"/>
    </source>
</evidence>
<feature type="DNA-binding region" description="H-T-H motif" evidence="2">
    <location>
        <begin position="42"/>
        <end position="61"/>
    </location>
</feature>
<keyword evidence="6" id="KW-1185">Reference proteome</keyword>
<dbReference type="RefSeq" id="WP_344225265.1">
    <property type="nucleotide sequence ID" value="NZ_BAAAQA010000026.1"/>
</dbReference>
<feature type="region of interest" description="Disordered" evidence="3">
    <location>
        <begin position="1"/>
        <end position="20"/>
    </location>
</feature>
<gene>
    <name evidence="5" type="ORF">GCM10009824_24010</name>
</gene>
<evidence type="ECO:0000313" key="5">
    <source>
        <dbReference type="EMBL" id="GAA2121503.1"/>
    </source>
</evidence>
<dbReference type="PRINTS" id="PR00455">
    <property type="entry name" value="HTHTETR"/>
</dbReference>
<accession>A0ABN2Y482</accession>